<dbReference type="AlphaFoldDB" id="A0A8J3YRD4"/>
<dbReference type="PROSITE" id="PS50943">
    <property type="entry name" value="HTH_CROC1"/>
    <property type="match status" value="1"/>
</dbReference>
<dbReference type="CDD" id="cd00093">
    <property type="entry name" value="HTH_XRE"/>
    <property type="match status" value="1"/>
</dbReference>
<dbReference type="SUPFAM" id="SSF47413">
    <property type="entry name" value="lambda repressor-like DNA-binding domains"/>
    <property type="match status" value="1"/>
</dbReference>
<evidence type="ECO:0000313" key="2">
    <source>
        <dbReference type="EMBL" id="GIJ50056.1"/>
    </source>
</evidence>
<dbReference type="GO" id="GO:0003677">
    <property type="term" value="F:DNA binding"/>
    <property type="evidence" value="ECO:0007669"/>
    <property type="project" value="InterPro"/>
</dbReference>
<gene>
    <name evidence="2" type="ORF">Val02_69420</name>
</gene>
<dbReference type="RefSeq" id="WP_203903499.1">
    <property type="nucleotide sequence ID" value="NZ_BOPF01000032.1"/>
</dbReference>
<reference evidence="2" key="1">
    <citation type="submission" date="2021-01" db="EMBL/GenBank/DDBJ databases">
        <title>Whole genome shotgun sequence of Virgisporangium aliadipatigenens NBRC 105644.</title>
        <authorList>
            <person name="Komaki H."/>
            <person name="Tamura T."/>
        </authorList>
    </citation>
    <scope>NUCLEOTIDE SEQUENCE</scope>
    <source>
        <strain evidence="2">NBRC 105644</strain>
    </source>
</reference>
<dbReference type="EMBL" id="BOPF01000032">
    <property type="protein sequence ID" value="GIJ50056.1"/>
    <property type="molecule type" value="Genomic_DNA"/>
</dbReference>
<dbReference type="Gene3D" id="1.10.260.40">
    <property type="entry name" value="lambda repressor-like DNA-binding domains"/>
    <property type="match status" value="1"/>
</dbReference>
<organism evidence="2 3">
    <name type="scientific">Virgisporangium aliadipatigenens</name>
    <dbReference type="NCBI Taxonomy" id="741659"/>
    <lineage>
        <taxon>Bacteria</taxon>
        <taxon>Bacillati</taxon>
        <taxon>Actinomycetota</taxon>
        <taxon>Actinomycetes</taxon>
        <taxon>Micromonosporales</taxon>
        <taxon>Micromonosporaceae</taxon>
        <taxon>Virgisporangium</taxon>
    </lineage>
</organism>
<name>A0A8J3YRD4_9ACTN</name>
<dbReference type="InterPro" id="IPR001387">
    <property type="entry name" value="Cro/C1-type_HTH"/>
</dbReference>
<dbReference type="Pfam" id="PF13560">
    <property type="entry name" value="HTH_31"/>
    <property type="match status" value="1"/>
</dbReference>
<comment type="caution">
    <text evidence="2">The sequence shown here is derived from an EMBL/GenBank/DDBJ whole genome shotgun (WGS) entry which is preliminary data.</text>
</comment>
<keyword evidence="3" id="KW-1185">Reference proteome</keyword>
<dbReference type="InterPro" id="IPR010982">
    <property type="entry name" value="Lambda_DNA-bd_dom_sf"/>
</dbReference>
<evidence type="ECO:0000259" key="1">
    <source>
        <dbReference type="PROSITE" id="PS50943"/>
    </source>
</evidence>
<protein>
    <recommendedName>
        <fullName evidence="1">HTH cro/C1-type domain-containing protein</fullName>
    </recommendedName>
</protein>
<dbReference type="Proteomes" id="UP000619260">
    <property type="component" value="Unassembled WGS sequence"/>
</dbReference>
<accession>A0A8J3YRD4</accession>
<evidence type="ECO:0000313" key="3">
    <source>
        <dbReference type="Proteomes" id="UP000619260"/>
    </source>
</evidence>
<dbReference type="SMART" id="SM00530">
    <property type="entry name" value="HTH_XRE"/>
    <property type="match status" value="1"/>
</dbReference>
<proteinExistence type="predicted"/>
<sequence length="83" mass="8980">MTSHTPWSTGPAQDDGRLAEIRRDRGFTREQVAERMGVPVERVAAIEAGQHNDPETLAGFAEALGGRLHAAIHFEDGEIASLT</sequence>
<feature type="domain" description="HTH cro/C1-type" evidence="1">
    <location>
        <begin position="18"/>
        <end position="71"/>
    </location>
</feature>